<keyword evidence="1" id="KW-0175">Coiled coil</keyword>
<dbReference type="STRING" id="199890.A0A182PTI0"/>
<feature type="compositionally biased region" description="Polar residues" evidence="2">
    <location>
        <begin position="164"/>
        <end position="181"/>
    </location>
</feature>
<proteinExistence type="predicted"/>
<dbReference type="VEuPathDB" id="VectorBase:AEPI010266"/>
<feature type="coiled-coil region" evidence="1">
    <location>
        <begin position="877"/>
        <end position="904"/>
    </location>
</feature>
<evidence type="ECO:0000313" key="3">
    <source>
        <dbReference type="EnsemblMetazoa" id="AEPI010266-PA"/>
    </source>
</evidence>
<feature type="compositionally biased region" description="Low complexity" evidence="2">
    <location>
        <begin position="193"/>
        <end position="204"/>
    </location>
</feature>
<feature type="compositionally biased region" description="Polar residues" evidence="2">
    <location>
        <begin position="522"/>
        <end position="532"/>
    </location>
</feature>
<dbReference type="PANTHER" id="PTHR34491">
    <property type="entry name" value="A-TYPE INCLUSION PROTEIN, PUTATIVE-RELATED"/>
    <property type="match status" value="1"/>
</dbReference>
<organism evidence="3 4">
    <name type="scientific">Anopheles epiroticus</name>
    <dbReference type="NCBI Taxonomy" id="199890"/>
    <lineage>
        <taxon>Eukaryota</taxon>
        <taxon>Metazoa</taxon>
        <taxon>Ecdysozoa</taxon>
        <taxon>Arthropoda</taxon>
        <taxon>Hexapoda</taxon>
        <taxon>Insecta</taxon>
        <taxon>Pterygota</taxon>
        <taxon>Neoptera</taxon>
        <taxon>Endopterygota</taxon>
        <taxon>Diptera</taxon>
        <taxon>Nematocera</taxon>
        <taxon>Culicoidea</taxon>
        <taxon>Culicidae</taxon>
        <taxon>Anophelinae</taxon>
        <taxon>Anopheles</taxon>
    </lineage>
</organism>
<keyword evidence="4" id="KW-1185">Reference proteome</keyword>
<feature type="region of interest" description="Disordered" evidence="2">
    <location>
        <begin position="164"/>
        <end position="219"/>
    </location>
</feature>
<feature type="compositionally biased region" description="Low complexity" evidence="2">
    <location>
        <begin position="1103"/>
        <end position="1117"/>
    </location>
</feature>
<feature type="compositionally biased region" description="Polar residues" evidence="2">
    <location>
        <begin position="1"/>
        <end position="47"/>
    </location>
</feature>
<feature type="region of interest" description="Disordered" evidence="2">
    <location>
        <begin position="417"/>
        <end position="542"/>
    </location>
</feature>
<evidence type="ECO:0000313" key="4">
    <source>
        <dbReference type="Proteomes" id="UP000075885"/>
    </source>
</evidence>
<reference evidence="4" key="1">
    <citation type="submission" date="2013-03" db="EMBL/GenBank/DDBJ databases">
        <title>The Genome Sequence of Anopheles epiroticus epiroticus2.</title>
        <authorList>
            <consortium name="The Broad Institute Genomics Platform"/>
            <person name="Neafsey D.E."/>
            <person name="Howell P."/>
            <person name="Walker B."/>
            <person name="Young S.K."/>
            <person name="Zeng Q."/>
            <person name="Gargeya S."/>
            <person name="Fitzgerald M."/>
            <person name="Haas B."/>
            <person name="Abouelleil A."/>
            <person name="Allen A.W."/>
            <person name="Alvarado L."/>
            <person name="Arachchi H.M."/>
            <person name="Berlin A.M."/>
            <person name="Chapman S.B."/>
            <person name="Gainer-Dewar J."/>
            <person name="Goldberg J."/>
            <person name="Griggs A."/>
            <person name="Gujja S."/>
            <person name="Hansen M."/>
            <person name="Howarth C."/>
            <person name="Imamovic A."/>
            <person name="Ireland A."/>
            <person name="Larimer J."/>
            <person name="McCowan C."/>
            <person name="Murphy C."/>
            <person name="Pearson M."/>
            <person name="Poon T.W."/>
            <person name="Priest M."/>
            <person name="Roberts A."/>
            <person name="Saif S."/>
            <person name="Shea T."/>
            <person name="Sisk P."/>
            <person name="Sykes S."/>
            <person name="Wortman J."/>
            <person name="Nusbaum C."/>
            <person name="Birren B."/>
        </authorList>
    </citation>
    <scope>NUCLEOTIDE SEQUENCE [LARGE SCALE GENOMIC DNA]</scope>
    <source>
        <strain evidence="4">Epiroticus2</strain>
    </source>
</reference>
<dbReference type="AlphaFoldDB" id="A0A182PTI0"/>
<feature type="region of interest" description="Disordered" evidence="2">
    <location>
        <begin position="1103"/>
        <end position="1141"/>
    </location>
</feature>
<dbReference type="EnsemblMetazoa" id="AEPI010266-RA">
    <property type="protein sequence ID" value="AEPI010266-PA"/>
    <property type="gene ID" value="AEPI010266"/>
</dbReference>
<feature type="region of interest" description="Disordered" evidence="2">
    <location>
        <begin position="1"/>
        <end position="70"/>
    </location>
</feature>
<feature type="compositionally biased region" description="Low complexity" evidence="2">
    <location>
        <begin position="458"/>
        <end position="493"/>
    </location>
</feature>
<feature type="compositionally biased region" description="Basic and acidic residues" evidence="2">
    <location>
        <begin position="799"/>
        <end position="810"/>
    </location>
</feature>
<evidence type="ECO:0000256" key="1">
    <source>
        <dbReference type="SAM" id="Coils"/>
    </source>
</evidence>
<dbReference type="PANTHER" id="PTHR34491:SF156">
    <property type="entry name" value="KINESIN MOTOR DOMAIN-CONTAINING PROTEIN"/>
    <property type="match status" value="1"/>
</dbReference>
<feature type="region of interest" description="Disordered" evidence="2">
    <location>
        <begin position="275"/>
        <end position="346"/>
    </location>
</feature>
<name>A0A182PTI0_9DIPT</name>
<feature type="compositionally biased region" description="Low complexity" evidence="2">
    <location>
        <begin position="301"/>
        <end position="346"/>
    </location>
</feature>
<evidence type="ECO:0000256" key="2">
    <source>
        <dbReference type="SAM" id="MobiDB-lite"/>
    </source>
</evidence>
<feature type="region of interest" description="Disordered" evidence="2">
    <location>
        <begin position="799"/>
        <end position="869"/>
    </location>
</feature>
<feature type="compositionally biased region" description="Polar residues" evidence="2">
    <location>
        <begin position="1125"/>
        <end position="1141"/>
    </location>
</feature>
<protein>
    <submittedName>
        <fullName evidence="3">Uncharacterized protein</fullName>
    </submittedName>
</protein>
<reference evidence="3" key="2">
    <citation type="submission" date="2020-05" db="UniProtKB">
        <authorList>
            <consortium name="EnsemblMetazoa"/>
        </authorList>
    </citation>
    <scope>IDENTIFICATION</scope>
    <source>
        <strain evidence="3">Epiroticus2</strain>
    </source>
</reference>
<feature type="compositionally biased region" description="Low complexity" evidence="2">
    <location>
        <begin position="533"/>
        <end position="542"/>
    </location>
</feature>
<sequence>SKALTSQFQDETKRINVTGNGQAAENGTINSTIKSAVSTPNNTTTVGSDARNKRSKSPPRSCSGDGGKGQEMLKCGGVVGGGTTGTGATAAPSAIPPTIRGSGPNGELTLKDIPVSGISFQEIFKPDHEGPPTTQVIIYKPKSGKGQPTAKVIVTKWLLEPTMSQESNEQRQNPEMNWQREQQQHHFQRPQKLHQQQQLTQQHTQPKKQSQHPYLQQQSQTPATLLNINERHTQSQQQQHQLQSEQWEQLRPIIREYQERPQYQVQLDQLYMQQQQKQQHQHLPRQQQQKQDSDINQENYQKQQQRQQQPQLQQQQEQPQLQQQQQPQLQQQHLQHMWHQQHAQHQIQQNQYQSQQLLQQFTFHQSQVQHQQQYPPQLRQTHQQQLPQLQYTPQHFVTNMNLLAAVDARLRQRLLHQQRQQQLKHPDRMGQLPQTPLTGRMVCHGTKGSHGHDHGLASYPPSQTSRPSSSTTNPLPTSITPQSRSNSPSLPQATPTPPPIPPRHSSQFDQHLWPFGMLGAFSGNQRPGQPSQSSTDVSSVSDTSRYPPYIYGEFPPPVPMWFPHFPLAPSLSSPALAPVDTTVEHNRSHIPGMPNMMSPSFRPEPSSLPVLALPALPGLHPPATSALDRPFVDRHSLREQSNRISTGAVEVTLSPRPVTLATSLPPPATSPPGSEITVAMHVCTTSAKCASTTSKNWNYEHIMSVAVTTKTTNTTTSTSTTNTNTTTTLNYPWQQYGQEHRVVQNPPADRMMHYPFNRDDNSDVFEGYESSSSQASLAPVLPWSPPVIVDSSDMSDEIFKSSHHSDKEESSTGSVPERNKVSKLTAIREEELEDAEEDELEAAEEEELEYAEEDELEYAEEGELEDSEEALIEDDEAAELTVIREEVQENAEEVEALIEDDEEAAELAAIREEELEDTENVESLIENDEEALIEDDEEAAKLAAIREQEIEDAEKVESLIEVDEEAVMQQNMLVELFHRQNASSTTWTGANTVQEPNTLLFPELSAGRYLRYSSMYGQTMEQDMGWPVLDAGENGYCGGWNKHASSTNTLHSEYLTIRQFEEPIGPPTLQQVPSALHHRQYLTDHLPSATFLFQTPAPKICDDTGGTTSSTIATSADTSEESSSLDRTSNNNEQPEGQCTPNDLEVEWWNNL</sequence>
<feature type="compositionally biased region" description="Acidic residues" evidence="2">
    <location>
        <begin position="830"/>
        <end position="869"/>
    </location>
</feature>
<dbReference type="Proteomes" id="UP000075885">
    <property type="component" value="Unassembled WGS sequence"/>
</dbReference>
<accession>A0A182PTI0</accession>